<evidence type="ECO:0000256" key="5">
    <source>
        <dbReference type="ARBA" id="ARBA00023034"/>
    </source>
</evidence>
<dbReference type="Pfam" id="PF04129">
    <property type="entry name" value="Vps52_CC"/>
    <property type="match status" value="1"/>
</dbReference>
<dbReference type="GO" id="GO:0005829">
    <property type="term" value="C:cytosol"/>
    <property type="evidence" value="ECO:0007669"/>
    <property type="project" value="GOC"/>
</dbReference>
<keyword evidence="4" id="KW-0653">Protein transport</keyword>
<evidence type="ECO:0000313" key="10">
    <source>
        <dbReference type="Proteomes" id="UP000007799"/>
    </source>
</evidence>
<dbReference type="GO" id="GO:0006896">
    <property type="term" value="P:Golgi to vacuole transport"/>
    <property type="evidence" value="ECO:0007669"/>
    <property type="project" value="TreeGrafter"/>
</dbReference>
<dbReference type="PANTHER" id="PTHR14190">
    <property type="entry name" value="SUPPRESSOR OF ACTIN MUTATIONS 2/VACUOLAR PROTEIN SORTING 52"/>
    <property type="match status" value="1"/>
</dbReference>
<dbReference type="eggNOG" id="KOG1961">
    <property type="taxonomic scope" value="Eukaryota"/>
</dbReference>
<reference evidence="9" key="1">
    <citation type="submission" date="2009-08" db="EMBL/GenBank/DDBJ databases">
        <title>Annotation of Salpingoeca rosetta.</title>
        <authorList>
            <consortium name="The Broad Institute Genome Sequencing Platform"/>
            <person name="Russ C."/>
            <person name="Cuomo C."/>
            <person name="Burger G."/>
            <person name="Gray M.W."/>
            <person name="Holland P.W.H."/>
            <person name="King N."/>
            <person name="Lang F.B.F."/>
            <person name="Roger A.J."/>
            <person name="Ruiz-Trillo I."/>
            <person name="Young S.K."/>
            <person name="Zeng Q."/>
            <person name="Gargeya S."/>
            <person name="Alvarado L."/>
            <person name="Berlin A."/>
            <person name="Chapman S.B."/>
            <person name="Chen Z."/>
            <person name="Freedman E."/>
            <person name="Gellesch M."/>
            <person name="Goldberg J."/>
            <person name="Griggs A."/>
            <person name="Gujja S."/>
            <person name="Heilman E."/>
            <person name="Heiman D."/>
            <person name="Howarth C."/>
            <person name="Mehta T."/>
            <person name="Neiman D."/>
            <person name="Pearson M."/>
            <person name="Roberts A."/>
            <person name="Saif S."/>
            <person name="Shea T."/>
            <person name="Shenoy N."/>
            <person name="Sisk P."/>
            <person name="Stolte C."/>
            <person name="Sykes S."/>
            <person name="White J."/>
            <person name="Yandava C."/>
            <person name="Haas B."/>
            <person name="Nusbaum C."/>
            <person name="Birren B."/>
        </authorList>
    </citation>
    <scope>NUCLEOTIDE SEQUENCE [LARGE SCALE GENOMIC DNA]</scope>
    <source>
        <strain evidence="9">ATCC 50818</strain>
    </source>
</reference>
<dbReference type="InterPro" id="IPR048361">
    <property type="entry name" value="Vps52_C"/>
</dbReference>
<feature type="region of interest" description="Disordered" evidence="6">
    <location>
        <begin position="1"/>
        <end position="67"/>
    </location>
</feature>
<keyword evidence="3" id="KW-0813">Transport</keyword>
<dbReference type="EMBL" id="GL832968">
    <property type="protein sequence ID" value="EGD74267.1"/>
    <property type="molecule type" value="Genomic_DNA"/>
</dbReference>
<evidence type="ECO:0000256" key="1">
    <source>
        <dbReference type="ARBA" id="ARBA00004601"/>
    </source>
</evidence>
<dbReference type="PANTHER" id="PTHR14190:SF7">
    <property type="entry name" value="VACUOLAR PROTEIN SORTING-ASSOCIATED PROTEIN 52 HOMOLOG"/>
    <property type="match status" value="1"/>
</dbReference>
<feature type="domain" description="Vps52 C-terminal" evidence="8">
    <location>
        <begin position="317"/>
        <end position="632"/>
    </location>
</feature>
<dbReference type="AlphaFoldDB" id="F2UCG0"/>
<dbReference type="STRING" id="946362.F2UCG0"/>
<evidence type="ECO:0000256" key="4">
    <source>
        <dbReference type="ARBA" id="ARBA00022927"/>
    </source>
</evidence>
<dbReference type="GO" id="GO:0032456">
    <property type="term" value="P:endocytic recycling"/>
    <property type="evidence" value="ECO:0007669"/>
    <property type="project" value="TreeGrafter"/>
</dbReference>
<comment type="similarity">
    <text evidence="2">Belongs to the VPS52 family.</text>
</comment>
<sequence>MGGSGRSEGKEGDGGEEEQGTQKQTNSKEEQEEKRAFTTRARDHGSNEDEADDDAVDDEDDDDEVDLDFSDLDITSVDFDFDDMEEHMGQNMENEVVKQALEQGIDLRVYARQVEKDLELLERESIQDYMKEAKRMAQLHQQVRVCDGILQNMERMLSTFQSDLGNIGGEIQSLQEESLGMSVKLKNRRTIQDRLSDFVSNMALSAELVDSICSPDPTITPQFEAAVGDLHRKLAFVSSQPETTVAVADVHADLTKLKSNAVAKIKDVFLGKIHSVRKPMSNLQNVQQALLKHSDCFDFLVKHSRLTAAAVKDEYVDTVSKIHFSYVKTYISRLMKLQFDQVPDKEDVLAADDSAGKRGGGLFSSRPVLKNRSTTFTLGNRGAVLQSLDAPILVPHAQDAKALKDTKFTYEQLFRSFQKALIDTGVREYLFSMEFFGLKEAKAADAFSAIMGKAIGCVLKHVECYLSSCYDGICVMLCIRINAHFRAKMHEQSITCIDSYLAAVDDLLLKCLHSIIALNTESVRHVDPEKFANVDTRPHFIVRRYAEYSGAILGLNEDCKIESIDNDMQQLSTEVEGFILRLAAEFPDRREQLIFLINNYDLLVSVLARRTSGESTEAHAAHDHLKARIHEFALIVLAPKFGGIINFVKKVEQAFAKDDSKCPVPEATIQKLIQSFAQTWKSAIDDIDRDVMLSFTNFKNGRLILQEALTQLVVYYEKFLALLKKPALRRAGGWPDLVDRHHLLVEVKKHKATF</sequence>
<evidence type="ECO:0000259" key="7">
    <source>
        <dbReference type="Pfam" id="PF04129"/>
    </source>
</evidence>
<evidence type="ECO:0008006" key="11">
    <source>
        <dbReference type="Google" id="ProtNLM"/>
    </source>
</evidence>
<dbReference type="GeneID" id="16073742"/>
<organism evidence="10">
    <name type="scientific">Salpingoeca rosetta (strain ATCC 50818 / BSB-021)</name>
    <dbReference type="NCBI Taxonomy" id="946362"/>
    <lineage>
        <taxon>Eukaryota</taxon>
        <taxon>Choanoflagellata</taxon>
        <taxon>Craspedida</taxon>
        <taxon>Salpingoecidae</taxon>
        <taxon>Salpingoeca</taxon>
    </lineage>
</organism>
<feature type="domain" description="Vps52 coiled-coil" evidence="7">
    <location>
        <begin position="128"/>
        <end position="300"/>
    </location>
</feature>
<feature type="compositionally biased region" description="Basic and acidic residues" evidence="6">
    <location>
        <begin position="26"/>
        <end position="47"/>
    </location>
</feature>
<comment type="subcellular location">
    <subcellularLocation>
        <location evidence="1">Golgi apparatus</location>
        <location evidence="1">trans-Golgi network</location>
    </subcellularLocation>
</comment>
<proteinExistence type="inferred from homology"/>
<evidence type="ECO:0000256" key="2">
    <source>
        <dbReference type="ARBA" id="ARBA00008180"/>
    </source>
</evidence>
<evidence type="ECO:0000313" key="9">
    <source>
        <dbReference type="EMBL" id="EGD74267.1"/>
    </source>
</evidence>
<dbReference type="KEGG" id="sre:PTSG_06276"/>
<name>F2UCG0_SALR5</name>
<dbReference type="FunCoup" id="F2UCG0">
    <property type="interactions" value="1627"/>
</dbReference>
<dbReference type="OMA" id="IHVVMVE"/>
<keyword evidence="5" id="KW-0333">Golgi apparatus</keyword>
<dbReference type="GO" id="GO:0042147">
    <property type="term" value="P:retrograde transport, endosome to Golgi"/>
    <property type="evidence" value="ECO:0007669"/>
    <property type="project" value="TreeGrafter"/>
</dbReference>
<accession>F2UCG0</accession>
<dbReference type="InterPro" id="IPR007258">
    <property type="entry name" value="Vps52"/>
</dbReference>
<dbReference type="GO" id="GO:0015031">
    <property type="term" value="P:protein transport"/>
    <property type="evidence" value="ECO:0007669"/>
    <property type="project" value="UniProtKB-KW"/>
</dbReference>
<feature type="compositionally biased region" description="Acidic residues" evidence="6">
    <location>
        <begin position="48"/>
        <end position="67"/>
    </location>
</feature>
<dbReference type="GO" id="GO:0000938">
    <property type="term" value="C:GARP complex"/>
    <property type="evidence" value="ECO:0007669"/>
    <property type="project" value="TreeGrafter"/>
</dbReference>
<keyword evidence="10" id="KW-1185">Reference proteome</keyword>
<evidence type="ECO:0000256" key="3">
    <source>
        <dbReference type="ARBA" id="ARBA00022448"/>
    </source>
</evidence>
<protein>
    <recommendedName>
        <fullName evidence="11">Vacuolar protein sorting-associated protein 52 homolog</fullName>
    </recommendedName>
</protein>
<evidence type="ECO:0000259" key="8">
    <source>
        <dbReference type="Pfam" id="PF20655"/>
    </source>
</evidence>
<dbReference type="RefSeq" id="XP_004993167.1">
    <property type="nucleotide sequence ID" value="XM_004993110.1"/>
</dbReference>
<dbReference type="InParanoid" id="F2UCG0"/>
<dbReference type="InterPro" id="IPR048319">
    <property type="entry name" value="Vps52_CC"/>
</dbReference>
<dbReference type="Proteomes" id="UP000007799">
    <property type="component" value="Unassembled WGS sequence"/>
</dbReference>
<dbReference type="GO" id="GO:0019905">
    <property type="term" value="F:syntaxin binding"/>
    <property type="evidence" value="ECO:0007669"/>
    <property type="project" value="TreeGrafter"/>
</dbReference>
<dbReference type="Pfam" id="PF20655">
    <property type="entry name" value="Vps52_C"/>
    <property type="match status" value="1"/>
</dbReference>
<dbReference type="OrthoDB" id="19482at2759"/>
<gene>
    <name evidence="9" type="ORF">PTSG_06276</name>
</gene>
<dbReference type="GO" id="GO:0007041">
    <property type="term" value="P:lysosomal transport"/>
    <property type="evidence" value="ECO:0007669"/>
    <property type="project" value="TreeGrafter"/>
</dbReference>
<evidence type="ECO:0000256" key="6">
    <source>
        <dbReference type="SAM" id="MobiDB-lite"/>
    </source>
</evidence>